<organism evidence="1 2">
    <name type="scientific">candidate division WS6 bacterium OLB20</name>
    <dbReference type="NCBI Taxonomy" id="1617426"/>
    <lineage>
        <taxon>Bacteria</taxon>
        <taxon>Candidatus Dojkabacteria</taxon>
    </lineage>
</organism>
<accession>A0A136LWM3</accession>
<dbReference type="STRING" id="1617426.TR69_WS6001001354"/>
<dbReference type="Proteomes" id="UP000070457">
    <property type="component" value="Unassembled WGS sequence"/>
</dbReference>
<evidence type="ECO:0000313" key="2">
    <source>
        <dbReference type="Proteomes" id="UP000070457"/>
    </source>
</evidence>
<reference evidence="1 2" key="1">
    <citation type="submission" date="2015-02" db="EMBL/GenBank/DDBJ databases">
        <title>Improved understanding of the partial-nitritation anammox process through 23 genomes representing the majority of the microbial community.</title>
        <authorList>
            <person name="Speth D.R."/>
            <person name="In T Zandt M."/>
            <person name="Guerrero Cruz S."/>
            <person name="Jetten M.S."/>
            <person name="Dutilh B.E."/>
        </authorList>
    </citation>
    <scope>NUCLEOTIDE SEQUENCE [LARGE SCALE GENOMIC DNA]</scope>
    <source>
        <strain evidence="1">OLB20</strain>
    </source>
</reference>
<dbReference type="EMBL" id="JYNZ01000005">
    <property type="protein sequence ID" value="KXK26060.1"/>
    <property type="molecule type" value="Genomic_DNA"/>
</dbReference>
<protein>
    <submittedName>
        <fullName evidence="1">Uncharacterized protein</fullName>
    </submittedName>
</protein>
<gene>
    <name evidence="1" type="ORF">TR69_WS6001001354</name>
</gene>
<comment type="caution">
    <text evidence="1">The sequence shown here is derived from an EMBL/GenBank/DDBJ whole genome shotgun (WGS) entry which is preliminary data.</text>
</comment>
<dbReference type="AlphaFoldDB" id="A0A136LWM3"/>
<name>A0A136LWM3_9BACT</name>
<proteinExistence type="predicted"/>
<sequence length="370" mass="40250">MLLKAPLRGAFFSFTIHRIMIETSTETFVPLAKLLKEFASDVEAAADNPQPTYDAIQKINPLFVPDTYSDDNQANLLANVVAGIYAPVIHGFTAHVLDNIAAGILPDEVLLPPRDTIPMVYSLYRQSQLRGIPVTIHTPAVNRITAGIANNQADYNPVQDPLFDELLVQHFGQLEKPLLELETGIYGTTTLALAEGLHRNGIRQPVIPYKLYGLGPNLSFIHGALSSGAVFKADCAQDHLNSAVLKRMVFVDSIEEYGMQNRYYSVPALYRSPDGSVQPVIEEQNGLAAEIAAATNSAVALTADLYQDGMAIRTAAHILISFQHAVTAARAGMPLCLRAAVPPMDNKAEHYAKLEHAISAGLILQPDLIY</sequence>
<evidence type="ECO:0000313" key="1">
    <source>
        <dbReference type="EMBL" id="KXK26060.1"/>
    </source>
</evidence>